<evidence type="ECO:0000256" key="2">
    <source>
        <dbReference type="SAM" id="SignalP"/>
    </source>
</evidence>
<dbReference type="GO" id="GO:0043190">
    <property type="term" value="C:ATP-binding cassette (ABC) transporter complex"/>
    <property type="evidence" value="ECO:0007669"/>
    <property type="project" value="InterPro"/>
</dbReference>
<feature type="signal peptide" evidence="2">
    <location>
        <begin position="1"/>
        <end position="22"/>
    </location>
</feature>
<feature type="domain" description="Solute-binding protein family 5" evidence="3">
    <location>
        <begin position="92"/>
        <end position="440"/>
    </location>
</feature>
<dbReference type="GO" id="GO:0015833">
    <property type="term" value="P:peptide transport"/>
    <property type="evidence" value="ECO:0007669"/>
    <property type="project" value="TreeGrafter"/>
</dbReference>
<dbReference type="InterPro" id="IPR000914">
    <property type="entry name" value="SBP_5_dom"/>
</dbReference>
<keyword evidence="1 2" id="KW-0732">Signal</keyword>
<dbReference type="PANTHER" id="PTHR30290:SF38">
    <property type="entry name" value="D,D-DIPEPTIDE-BINDING PERIPLASMIC PROTEIN DDPA-RELATED"/>
    <property type="match status" value="1"/>
</dbReference>
<protein>
    <submittedName>
        <fullName evidence="4">Peptide/nickel transport system substrate-binding protein</fullName>
    </submittedName>
</protein>
<dbReference type="Proteomes" id="UP000184016">
    <property type="component" value="Unassembled WGS sequence"/>
</dbReference>
<evidence type="ECO:0000259" key="3">
    <source>
        <dbReference type="Pfam" id="PF00496"/>
    </source>
</evidence>
<evidence type="ECO:0000313" key="5">
    <source>
        <dbReference type="Proteomes" id="UP000184016"/>
    </source>
</evidence>
<dbReference type="InterPro" id="IPR030678">
    <property type="entry name" value="Peptide/Ni-bd"/>
</dbReference>
<keyword evidence="5" id="KW-1185">Reference proteome</keyword>
<proteinExistence type="predicted"/>
<reference evidence="5" key="1">
    <citation type="submission" date="2016-11" db="EMBL/GenBank/DDBJ databases">
        <authorList>
            <person name="Varghese N."/>
            <person name="Submissions S."/>
        </authorList>
    </citation>
    <scope>NUCLEOTIDE SEQUENCE [LARGE SCALE GENOMIC DNA]</scope>
    <source>
        <strain evidence="5">USBA-503</strain>
    </source>
</reference>
<dbReference type="PIRSF" id="PIRSF002741">
    <property type="entry name" value="MppA"/>
    <property type="match status" value="1"/>
</dbReference>
<dbReference type="InterPro" id="IPR039424">
    <property type="entry name" value="SBP_5"/>
</dbReference>
<dbReference type="GO" id="GO:1904680">
    <property type="term" value="F:peptide transmembrane transporter activity"/>
    <property type="evidence" value="ECO:0007669"/>
    <property type="project" value="TreeGrafter"/>
</dbReference>
<sequence>MRKVKHAAKIFGIIATAGLLTACGSQSSGSNASSNSSTTPAANTSASTSTLYVGLSADPPKLDPALSSALVDRQVMMNIYDTLFRLTSTKSIVPDLVKNYTVSNNGLTYTFYLHQHVTFQDGTPFNAAAVKFNLERDMSKLSPRRSSLLDIASIDTPSNDTVVLHLKQPFSPLLAILAGRAGMMVSPTAVQKEGANFVNDPVGTGPFMFKDRIKGDHITLIRNPHYWNGEPKLKKIVFKIFTDPNVELANLESGAVQIIDTVPPQQLSSLSSNPAYVVSNTPGLGYQGFYLNCLTPPFNNVDLREAVNLAINRQTLVNAMLKGSAVPGYSPFSPASPVYSVSEDTPPTPNATEIHALLVKGGKPNGFSFTMQTANDPVDQQIATIIQSMLGQYGIKMNIEQLEFGTLLGNADNHNFQGSMLGWSGRLDPDQDIYSFLITNGSLNNSGYSNPQVDALLNEARQVSSMSERKALYKQVINIVHQDAPYVYLYHQNNIFAYTNKLHGFKAYADGVLRLQNVYLS</sequence>
<dbReference type="Pfam" id="PF00496">
    <property type="entry name" value="SBP_bac_5"/>
    <property type="match status" value="1"/>
</dbReference>
<dbReference type="PANTHER" id="PTHR30290">
    <property type="entry name" value="PERIPLASMIC BINDING COMPONENT OF ABC TRANSPORTER"/>
    <property type="match status" value="1"/>
</dbReference>
<evidence type="ECO:0000313" key="4">
    <source>
        <dbReference type="EMBL" id="SHK28765.1"/>
    </source>
</evidence>
<dbReference type="EMBL" id="FRAF01000011">
    <property type="protein sequence ID" value="SHK28765.1"/>
    <property type="molecule type" value="Genomic_DNA"/>
</dbReference>
<dbReference type="AlphaFoldDB" id="A0A1M6R8F9"/>
<name>A0A1M6R8F9_9BACL</name>
<feature type="chain" id="PRO_5038489920" evidence="2">
    <location>
        <begin position="23"/>
        <end position="521"/>
    </location>
</feature>
<dbReference type="GO" id="GO:0042597">
    <property type="term" value="C:periplasmic space"/>
    <property type="evidence" value="ECO:0007669"/>
    <property type="project" value="UniProtKB-ARBA"/>
</dbReference>
<dbReference type="Gene3D" id="3.40.190.10">
    <property type="entry name" value="Periplasmic binding protein-like II"/>
    <property type="match status" value="1"/>
</dbReference>
<organism evidence="4 5">
    <name type="scientific">Alicyclobacillus tolerans</name>
    <dbReference type="NCBI Taxonomy" id="90970"/>
    <lineage>
        <taxon>Bacteria</taxon>
        <taxon>Bacillati</taxon>
        <taxon>Bacillota</taxon>
        <taxon>Bacilli</taxon>
        <taxon>Bacillales</taxon>
        <taxon>Alicyclobacillaceae</taxon>
        <taxon>Alicyclobacillus</taxon>
    </lineage>
</organism>
<dbReference type="Gene3D" id="3.90.76.10">
    <property type="entry name" value="Dipeptide-binding Protein, Domain 1"/>
    <property type="match status" value="1"/>
</dbReference>
<evidence type="ECO:0000256" key="1">
    <source>
        <dbReference type="ARBA" id="ARBA00022729"/>
    </source>
</evidence>
<dbReference type="PROSITE" id="PS51257">
    <property type="entry name" value="PROKAR_LIPOPROTEIN"/>
    <property type="match status" value="1"/>
</dbReference>
<accession>A0A1M6R8F9</accession>
<dbReference type="SUPFAM" id="SSF53850">
    <property type="entry name" value="Periplasmic binding protein-like II"/>
    <property type="match status" value="1"/>
</dbReference>
<dbReference type="Gene3D" id="3.10.105.10">
    <property type="entry name" value="Dipeptide-binding Protein, Domain 3"/>
    <property type="match status" value="1"/>
</dbReference>
<dbReference type="RefSeq" id="WP_072874033.1">
    <property type="nucleotide sequence ID" value="NZ_FRAF01000011.1"/>
</dbReference>
<gene>
    <name evidence="4" type="ORF">SAMN05443507_11187</name>
</gene>
<dbReference type="STRING" id="1830138.SAMN05443507_11187"/>